<dbReference type="KEGG" id="shh:ShL2_00170"/>
<dbReference type="AlphaFoldDB" id="A0A7Z1SCH4"/>
<proteinExistence type="predicted"/>
<evidence type="ECO:0008006" key="3">
    <source>
        <dbReference type="Google" id="ProtNLM"/>
    </source>
</evidence>
<protein>
    <recommendedName>
        <fullName evidence="3">CPBP family intramembrane metalloprotease</fullName>
    </recommendedName>
</protein>
<dbReference type="RefSeq" id="WP_037570535.1">
    <property type="nucleotide sequence ID" value="NZ_CAJCGO010000041.1"/>
</dbReference>
<dbReference type="Proteomes" id="UP000238153">
    <property type="component" value="Unassembled WGS sequence"/>
</dbReference>
<comment type="caution">
    <text evidence="1">The sequence shown here is derived from an EMBL/GenBank/DDBJ whole genome shotgun (WGS) entry which is preliminary data.</text>
</comment>
<organism evidence="1 2">
    <name type="scientific">Staphylococcus haemolyticus</name>
    <dbReference type="NCBI Taxonomy" id="1283"/>
    <lineage>
        <taxon>Bacteria</taxon>
        <taxon>Bacillati</taxon>
        <taxon>Bacillota</taxon>
        <taxon>Bacilli</taxon>
        <taxon>Bacillales</taxon>
        <taxon>Staphylococcaceae</taxon>
        <taxon>Staphylococcus</taxon>
    </lineage>
</organism>
<gene>
    <name evidence="1" type="ORF">CV019_08665</name>
</gene>
<sequence>MKVRQFSIYKILTYMILTIAILEVAGELGGLAMNHGLAKPIGQLISGIIFTVGTLITLKYIHSKNPDILKEIKLKGYSNKRDLIIALALPFLITFIVLVIGISTGLMQNVSVSTDIHIWAMFLFNCLFAVLYEVFPEEVLVRGLILNELRK</sequence>
<accession>A0A7Z1SCH4</accession>
<name>A0A7Z1SCH4_STAHA</name>
<dbReference type="EMBL" id="PGWX01000336">
    <property type="protein sequence ID" value="PPJ73949.1"/>
    <property type="molecule type" value="Genomic_DNA"/>
</dbReference>
<evidence type="ECO:0000313" key="1">
    <source>
        <dbReference type="EMBL" id="PPJ73949.1"/>
    </source>
</evidence>
<evidence type="ECO:0000313" key="2">
    <source>
        <dbReference type="Proteomes" id="UP000238153"/>
    </source>
</evidence>
<reference evidence="1 2" key="1">
    <citation type="submission" date="2017-11" db="EMBL/GenBank/DDBJ databases">
        <authorList>
            <person name="Founou R.C."/>
            <person name="Founou L."/>
            <person name="Allam M."/>
            <person name="Ismail A."/>
            <person name="Essack S.Y."/>
        </authorList>
    </citation>
    <scope>NUCLEOTIDE SEQUENCE [LARGE SCALE GENOMIC DNA]</scope>
    <source>
        <strain evidence="1 2">G811N2B1</strain>
    </source>
</reference>